<keyword evidence="1" id="KW-1133">Transmembrane helix</keyword>
<gene>
    <name evidence="2" type="ORF">SAMN04490247_0986</name>
</gene>
<dbReference type="STRING" id="86666.SAMN04490247_0986"/>
<protein>
    <submittedName>
        <fullName evidence="2">Uncharacterized protein</fullName>
    </submittedName>
</protein>
<evidence type="ECO:0000313" key="3">
    <source>
        <dbReference type="Proteomes" id="UP000199225"/>
    </source>
</evidence>
<keyword evidence="1" id="KW-0472">Membrane</keyword>
<evidence type="ECO:0000313" key="2">
    <source>
        <dbReference type="EMBL" id="SDJ15412.1"/>
    </source>
</evidence>
<dbReference type="EMBL" id="FNEV01000002">
    <property type="protein sequence ID" value="SDJ15412.1"/>
    <property type="molecule type" value="Genomic_DNA"/>
</dbReference>
<name>A0A1G8REJ3_9BACI</name>
<reference evidence="3" key="1">
    <citation type="submission" date="2016-10" db="EMBL/GenBank/DDBJ databases">
        <authorList>
            <person name="Varghese N."/>
            <person name="Submissions S."/>
        </authorList>
    </citation>
    <scope>NUCLEOTIDE SEQUENCE [LARGE SCALE GENOMIC DNA]</scope>
    <source>
        <strain evidence="3">DSM 4771</strain>
    </source>
</reference>
<feature type="transmembrane region" description="Helical" evidence="1">
    <location>
        <begin position="12"/>
        <end position="30"/>
    </location>
</feature>
<proteinExistence type="predicted"/>
<sequence length="68" mass="7293">MNQRVLHDKPSVLGFLGSFLLGGIAIALAAVDHSMWLVFLVLSQVILIPVIGRTSRLTHETPVEGAGE</sequence>
<dbReference type="AlphaFoldDB" id="A0A1G8REJ3"/>
<keyword evidence="3" id="KW-1185">Reference proteome</keyword>
<accession>A0A1G8REJ3</accession>
<dbReference type="Proteomes" id="UP000199225">
    <property type="component" value="Unassembled WGS sequence"/>
</dbReference>
<dbReference type="RefSeq" id="WP_093192630.1">
    <property type="nucleotide sequence ID" value="NZ_FNEV01000002.1"/>
</dbReference>
<evidence type="ECO:0000256" key="1">
    <source>
        <dbReference type="SAM" id="Phobius"/>
    </source>
</evidence>
<organism evidence="2 3">
    <name type="scientific">Salimicrobium halophilum</name>
    <dbReference type="NCBI Taxonomy" id="86666"/>
    <lineage>
        <taxon>Bacteria</taxon>
        <taxon>Bacillati</taxon>
        <taxon>Bacillota</taxon>
        <taxon>Bacilli</taxon>
        <taxon>Bacillales</taxon>
        <taxon>Bacillaceae</taxon>
        <taxon>Salimicrobium</taxon>
    </lineage>
</organism>
<feature type="transmembrane region" description="Helical" evidence="1">
    <location>
        <begin position="36"/>
        <end position="52"/>
    </location>
</feature>
<keyword evidence="1" id="KW-0812">Transmembrane</keyword>